<evidence type="ECO:0000313" key="3">
    <source>
        <dbReference type="Proteomes" id="UP000317093"/>
    </source>
</evidence>
<dbReference type="InterPro" id="IPR029044">
    <property type="entry name" value="Nucleotide-diphossugar_trans"/>
</dbReference>
<dbReference type="PANTHER" id="PTHR43179">
    <property type="entry name" value="RHAMNOSYLTRANSFERASE WBBL"/>
    <property type="match status" value="1"/>
</dbReference>
<keyword evidence="3" id="KW-1185">Reference proteome</keyword>
<evidence type="ECO:0000313" key="2">
    <source>
        <dbReference type="EMBL" id="QDU59993.1"/>
    </source>
</evidence>
<dbReference type="GO" id="GO:0102096">
    <property type="term" value="F:decaprenyl-N-acetyl-alpha-D-glucosaminyl-pyrophosphate:dTDP-alpha-L-rhamnose rhamnosyltransferase activity"/>
    <property type="evidence" value="ECO:0007669"/>
    <property type="project" value="UniProtKB-EC"/>
</dbReference>
<gene>
    <name evidence="2" type="primary">wbbL_1</name>
    <name evidence="2" type="ORF">Pan216_08300</name>
</gene>
<protein>
    <submittedName>
        <fullName evidence="2">N-acetylglucosaminyl-diphospho-decaprenol L-rhamnosyltransferase</fullName>
        <ecNumber evidence="2">2.4.1.289</ecNumber>
    </submittedName>
</protein>
<dbReference type="AlphaFoldDB" id="A0A518AZ35"/>
<organism evidence="2 3">
    <name type="scientific">Kolteria novifilia</name>
    <dbReference type="NCBI Taxonomy" id="2527975"/>
    <lineage>
        <taxon>Bacteria</taxon>
        <taxon>Pseudomonadati</taxon>
        <taxon>Planctomycetota</taxon>
        <taxon>Planctomycetia</taxon>
        <taxon>Kolteriales</taxon>
        <taxon>Kolteriaceae</taxon>
        <taxon>Kolteria</taxon>
    </lineage>
</organism>
<dbReference type="KEGG" id="knv:Pan216_08300"/>
<accession>A0A518AZ35</accession>
<dbReference type="EC" id="2.4.1.289" evidence="2"/>
<reference evidence="2 3" key="1">
    <citation type="submission" date="2019-02" db="EMBL/GenBank/DDBJ databases">
        <title>Deep-cultivation of Planctomycetes and their phenomic and genomic characterization uncovers novel biology.</title>
        <authorList>
            <person name="Wiegand S."/>
            <person name="Jogler M."/>
            <person name="Boedeker C."/>
            <person name="Pinto D."/>
            <person name="Vollmers J."/>
            <person name="Rivas-Marin E."/>
            <person name="Kohn T."/>
            <person name="Peeters S.H."/>
            <person name="Heuer A."/>
            <person name="Rast P."/>
            <person name="Oberbeckmann S."/>
            <person name="Bunk B."/>
            <person name="Jeske O."/>
            <person name="Meyerdierks A."/>
            <person name="Storesund J.E."/>
            <person name="Kallscheuer N."/>
            <person name="Luecker S."/>
            <person name="Lage O.M."/>
            <person name="Pohl T."/>
            <person name="Merkel B.J."/>
            <person name="Hornburger P."/>
            <person name="Mueller R.-W."/>
            <person name="Bruemmer F."/>
            <person name="Labrenz M."/>
            <person name="Spormann A.M."/>
            <person name="Op den Camp H."/>
            <person name="Overmann J."/>
            <person name="Amann R."/>
            <person name="Jetten M.S.M."/>
            <person name="Mascher T."/>
            <person name="Medema M.H."/>
            <person name="Devos D.P."/>
            <person name="Kaster A.-K."/>
            <person name="Ovreas L."/>
            <person name="Rohde M."/>
            <person name="Galperin M.Y."/>
            <person name="Jogler C."/>
        </authorList>
    </citation>
    <scope>NUCLEOTIDE SEQUENCE [LARGE SCALE GENOMIC DNA]</scope>
    <source>
        <strain evidence="2 3">Pan216</strain>
    </source>
</reference>
<dbReference type="CDD" id="cd04186">
    <property type="entry name" value="GT_2_like_c"/>
    <property type="match status" value="1"/>
</dbReference>
<keyword evidence="2" id="KW-0808">Transferase</keyword>
<dbReference type="EMBL" id="CP036279">
    <property type="protein sequence ID" value="QDU59993.1"/>
    <property type="molecule type" value="Genomic_DNA"/>
</dbReference>
<keyword evidence="2" id="KW-0328">Glycosyltransferase</keyword>
<proteinExistence type="predicted"/>
<dbReference type="SUPFAM" id="SSF53448">
    <property type="entry name" value="Nucleotide-diphospho-sugar transferases"/>
    <property type="match status" value="1"/>
</dbReference>
<dbReference type="Proteomes" id="UP000317093">
    <property type="component" value="Chromosome"/>
</dbReference>
<feature type="domain" description="Glycosyltransferase 2-like" evidence="1">
    <location>
        <begin position="4"/>
        <end position="176"/>
    </location>
</feature>
<dbReference type="Pfam" id="PF00535">
    <property type="entry name" value="Glycos_transf_2"/>
    <property type="match status" value="1"/>
</dbReference>
<dbReference type="RefSeq" id="WP_419193237.1">
    <property type="nucleotide sequence ID" value="NZ_CP036279.1"/>
</dbReference>
<dbReference type="InterPro" id="IPR001173">
    <property type="entry name" value="Glyco_trans_2-like"/>
</dbReference>
<sequence>MKTTIIIPHWNQADLLGRCLELLEQRTPHFCASVLVIDNGSTDHTPEVLRRHPLVRSRRLDSNRGFAVACNIGASMAETPYICFLNNDTEAKLGWLHPLEATLDAEPDVAAVGPKLLYPNGKIQSGGVRIYRNAKGSVTTAAEMFRGEPGDHPAANTRRDSAITGACLLVRRSVFWDVAGFDERFRNGLEDVDLNLKLHQAGHRTVYEPASAVIHHCGASGRERHRYHRQNKQLLREKWRAA</sequence>
<dbReference type="PANTHER" id="PTHR43179:SF7">
    <property type="entry name" value="RHAMNOSYLTRANSFERASE WBBL"/>
    <property type="match status" value="1"/>
</dbReference>
<evidence type="ECO:0000259" key="1">
    <source>
        <dbReference type="Pfam" id="PF00535"/>
    </source>
</evidence>
<name>A0A518AZ35_9BACT</name>
<dbReference type="Gene3D" id="3.90.550.10">
    <property type="entry name" value="Spore Coat Polysaccharide Biosynthesis Protein SpsA, Chain A"/>
    <property type="match status" value="1"/>
</dbReference>